<evidence type="ECO:0000313" key="2">
    <source>
        <dbReference type="EMBL" id="TEB22679.1"/>
    </source>
</evidence>
<keyword evidence="3" id="KW-1185">Reference proteome</keyword>
<comment type="caution">
    <text evidence="2">The sequence shown here is derived from an EMBL/GenBank/DDBJ whole genome shotgun (WGS) entry which is preliminary data.</text>
</comment>
<feature type="region of interest" description="Disordered" evidence="1">
    <location>
        <begin position="1"/>
        <end position="65"/>
    </location>
</feature>
<reference evidence="2 3" key="1">
    <citation type="journal article" date="2019" name="Nat. Ecol. Evol.">
        <title>Megaphylogeny resolves global patterns of mushroom evolution.</title>
        <authorList>
            <person name="Varga T."/>
            <person name="Krizsan K."/>
            <person name="Foldi C."/>
            <person name="Dima B."/>
            <person name="Sanchez-Garcia M."/>
            <person name="Sanchez-Ramirez S."/>
            <person name="Szollosi G.J."/>
            <person name="Szarkandi J.G."/>
            <person name="Papp V."/>
            <person name="Albert L."/>
            <person name="Andreopoulos W."/>
            <person name="Angelini C."/>
            <person name="Antonin V."/>
            <person name="Barry K.W."/>
            <person name="Bougher N.L."/>
            <person name="Buchanan P."/>
            <person name="Buyck B."/>
            <person name="Bense V."/>
            <person name="Catcheside P."/>
            <person name="Chovatia M."/>
            <person name="Cooper J."/>
            <person name="Damon W."/>
            <person name="Desjardin D."/>
            <person name="Finy P."/>
            <person name="Geml J."/>
            <person name="Haridas S."/>
            <person name="Hughes K."/>
            <person name="Justo A."/>
            <person name="Karasinski D."/>
            <person name="Kautmanova I."/>
            <person name="Kiss B."/>
            <person name="Kocsube S."/>
            <person name="Kotiranta H."/>
            <person name="LaButti K.M."/>
            <person name="Lechner B.E."/>
            <person name="Liimatainen K."/>
            <person name="Lipzen A."/>
            <person name="Lukacs Z."/>
            <person name="Mihaltcheva S."/>
            <person name="Morgado L.N."/>
            <person name="Niskanen T."/>
            <person name="Noordeloos M.E."/>
            <person name="Ohm R.A."/>
            <person name="Ortiz-Santana B."/>
            <person name="Ovrebo C."/>
            <person name="Racz N."/>
            <person name="Riley R."/>
            <person name="Savchenko A."/>
            <person name="Shiryaev A."/>
            <person name="Soop K."/>
            <person name="Spirin V."/>
            <person name="Szebenyi C."/>
            <person name="Tomsovsky M."/>
            <person name="Tulloss R.E."/>
            <person name="Uehling J."/>
            <person name="Grigoriev I.V."/>
            <person name="Vagvolgyi C."/>
            <person name="Papp T."/>
            <person name="Martin F.M."/>
            <person name="Miettinen O."/>
            <person name="Hibbett D.S."/>
            <person name="Nagy L.G."/>
        </authorList>
    </citation>
    <scope>NUCLEOTIDE SEQUENCE [LARGE SCALE GENOMIC DNA]</scope>
    <source>
        <strain evidence="2 3">FP101781</strain>
    </source>
</reference>
<dbReference type="Proteomes" id="UP000298030">
    <property type="component" value="Unassembled WGS sequence"/>
</dbReference>
<name>A0A4Y7SN43_COPMI</name>
<feature type="compositionally biased region" description="Polar residues" evidence="1">
    <location>
        <begin position="40"/>
        <end position="55"/>
    </location>
</feature>
<proteinExistence type="predicted"/>
<dbReference type="EMBL" id="QPFP01000087">
    <property type="protein sequence ID" value="TEB22679.1"/>
    <property type="molecule type" value="Genomic_DNA"/>
</dbReference>
<feature type="compositionally biased region" description="Polar residues" evidence="1">
    <location>
        <begin position="12"/>
        <end position="29"/>
    </location>
</feature>
<gene>
    <name evidence="2" type="ORF">FA13DRAFT_1474374</name>
</gene>
<sequence>MEVLGRMGSAQLRHNPSNRAYRPESSSGHLTCPPPGRASKSGTQCSSPSPSQVTPTFVEPARGHRSKACLKSPSLLRKFGCHQPRPARTSTSTSRFALAPRGHRQAYGLANSIAPCRVHPLQPLFPFDASEFPQTPSLLRRCRRLGFGLHDLVCLEHLASMGDGRLRWARLREEERGNRVGGLQWGAGPRARFR</sequence>
<dbReference type="AlphaFoldDB" id="A0A4Y7SN43"/>
<accession>A0A4Y7SN43</accession>
<evidence type="ECO:0000256" key="1">
    <source>
        <dbReference type="SAM" id="MobiDB-lite"/>
    </source>
</evidence>
<evidence type="ECO:0000313" key="3">
    <source>
        <dbReference type="Proteomes" id="UP000298030"/>
    </source>
</evidence>
<protein>
    <submittedName>
        <fullName evidence="2">Uncharacterized protein</fullName>
    </submittedName>
</protein>
<organism evidence="2 3">
    <name type="scientific">Coprinellus micaceus</name>
    <name type="common">Glistening ink-cap mushroom</name>
    <name type="synonym">Coprinus micaceus</name>
    <dbReference type="NCBI Taxonomy" id="71717"/>
    <lineage>
        <taxon>Eukaryota</taxon>
        <taxon>Fungi</taxon>
        <taxon>Dikarya</taxon>
        <taxon>Basidiomycota</taxon>
        <taxon>Agaricomycotina</taxon>
        <taxon>Agaricomycetes</taxon>
        <taxon>Agaricomycetidae</taxon>
        <taxon>Agaricales</taxon>
        <taxon>Agaricineae</taxon>
        <taxon>Psathyrellaceae</taxon>
        <taxon>Coprinellus</taxon>
    </lineage>
</organism>